<proteinExistence type="predicted"/>
<organism evidence="2 3">
    <name type="scientific">Bordetella genomosp. 13</name>
    <dbReference type="NCBI Taxonomy" id="463040"/>
    <lineage>
        <taxon>Bacteria</taxon>
        <taxon>Pseudomonadati</taxon>
        <taxon>Pseudomonadota</taxon>
        <taxon>Betaproteobacteria</taxon>
        <taxon>Burkholderiales</taxon>
        <taxon>Alcaligenaceae</taxon>
        <taxon>Bordetella</taxon>
    </lineage>
</organism>
<dbReference type="EMBL" id="CP021111">
    <property type="protein sequence ID" value="ARP96030.1"/>
    <property type="molecule type" value="Genomic_DNA"/>
</dbReference>
<evidence type="ECO:0000313" key="2">
    <source>
        <dbReference type="EMBL" id="ARP96030.1"/>
    </source>
</evidence>
<dbReference type="PROSITE" id="PS51257">
    <property type="entry name" value="PROKAR_LIPOPROTEIN"/>
    <property type="match status" value="1"/>
</dbReference>
<sequence length="123" mass="13445">MKRIAAMVALAALAGCAGSARQGDLESNKPVLFLSIRSADDVAACVKPRMDHLARWADVVEDAAAKRLDITIYAERYPERQDYFLVRIQPTLGGSSTLFYSGGLDHARVSESQLEDLLRSCTT</sequence>
<evidence type="ECO:0008006" key="4">
    <source>
        <dbReference type="Google" id="ProtNLM"/>
    </source>
</evidence>
<feature type="chain" id="PRO_5012235940" description="Lipoprotein" evidence="1">
    <location>
        <begin position="23"/>
        <end position="123"/>
    </location>
</feature>
<dbReference type="AlphaFoldDB" id="A0A1W6ZFW2"/>
<keyword evidence="3" id="KW-1185">Reference proteome</keyword>
<name>A0A1W6ZFW2_9BORD</name>
<reference evidence="2 3" key="1">
    <citation type="submission" date="2017-05" db="EMBL/GenBank/DDBJ databases">
        <title>Complete and WGS of Bordetella genogroups.</title>
        <authorList>
            <person name="Spilker T."/>
            <person name="LiPuma J."/>
        </authorList>
    </citation>
    <scope>NUCLEOTIDE SEQUENCE [LARGE SCALE GENOMIC DNA]</scope>
    <source>
        <strain evidence="2 3">AU7206</strain>
    </source>
</reference>
<protein>
    <recommendedName>
        <fullName evidence="4">Lipoprotein</fullName>
    </recommendedName>
</protein>
<dbReference type="OrthoDB" id="8636852at2"/>
<evidence type="ECO:0000313" key="3">
    <source>
        <dbReference type="Proteomes" id="UP000194161"/>
    </source>
</evidence>
<accession>A0A1W6ZFW2</accession>
<evidence type="ECO:0000256" key="1">
    <source>
        <dbReference type="SAM" id="SignalP"/>
    </source>
</evidence>
<gene>
    <name evidence="2" type="ORF">CAL15_17615</name>
</gene>
<keyword evidence="1" id="KW-0732">Signal</keyword>
<dbReference type="STRING" id="463040.CAL15_17615"/>
<dbReference type="KEGG" id="bgm:CAL15_17615"/>
<feature type="signal peptide" evidence="1">
    <location>
        <begin position="1"/>
        <end position="22"/>
    </location>
</feature>
<dbReference type="RefSeq" id="WP_086079782.1">
    <property type="nucleotide sequence ID" value="NZ_CP021111.1"/>
</dbReference>
<dbReference type="Proteomes" id="UP000194161">
    <property type="component" value="Chromosome"/>
</dbReference>